<evidence type="ECO:0000313" key="2">
    <source>
        <dbReference type="EMBL" id="KRY75930.1"/>
    </source>
</evidence>
<dbReference type="Proteomes" id="UP000054995">
    <property type="component" value="Unassembled WGS sequence"/>
</dbReference>
<feature type="compositionally biased region" description="Polar residues" evidence="1">
    <location>
        <begin position="14"/>
        <end position="41"/>
    </location>
</feature>
<protein>
    <submittedName>
        <fullName evidence="2">Uncharacterized protein</fullName>
    </submittedName>
</protein>
<dbReference type="EMBL" id="JYDR01000014">
    <property type="protein sequence ID" value="KRY75930.1"/>
    <property type="molecule type" value="Genomic_DNA"/>
</dbReference>
<dbReference type="Proteomes" id="UP000054632">
    <property type="component" value="Unassembled WGS sequence"/>
</dbReference>
<sequence length="93" mass="10302">MDVKLCARVETNRYRQNSPNDRPCFSTSTPSVTEPSHTGDQSAHPLKGEHACLPTDGRNHLPTPSAGRNYIRLSRMTKETNSQAISELPQKIA</sequence>
<dbReference type="EMBL" id="JYDT01000026">
    <property type="protein sequence ID" value="KRY89903.1"/>
    <property type="molecule type" value="Genomic_DNA"/>
</dbReference>
<gene>
    <name evidence="2" type="ORF">T4A_2745</name>
    <name evidence="3" type="ORF">T4D_6382</name>
</gene>
<dbReference type="AlphaFoldDB" id="A0A0V1EQA0"/>
<keyword evidence="5" id="KW-1185">Reference proteome</keyword>
<evidence type="ECO:0000313" key="3">
    <source>
        <dbReference type="EMBL" id="KRY89903.1"/>
    </source>
</evidence>
<feature type="region of interest" description="Disordered" evidence="1">
    <location>
        <begin position="14"/>
        <end position="67"/>
    </location>
</feature>
<evidence type="ECO:0000313" key="5">
    <source>
        <dbReference type="Proteomes" id="UP000054995"/>
    </source>
</evidence>
<evidence type="ECO:0000256" key="1">
    <source>
        <dbReference type="SAM" id="MobiDB-lite"/>
    </source>
</evidence>
<comment type="caution">
    <text evidence="2">The sequence shown here is derived from an EMBL/GenBank/DDBJ whole genome shotgun (WGS) entry which is preliminary data.</text>
</comment>
<accession>A0A0V1EQA0</accession>
<reference evidence="4 5" key="1">
    <citation type="submission" date="2015-01" db="EMBL/GenBank/DDBJ databases">
        <title>Evolution of Trichinella species and genotypes.</title>
        <authorList>
            <person name="Korhonen P.K."/>
            <person name="Edoardo P."/>
            <person name="Giuseppe L.R."/>
            <person name="Gasser R.B."/>
        </authorList>
    </citation>
    <scope>NUCLEOTIDE SEQUENCE [LARGE SCALE GENOMIC DNA]</scope>
    <source>
        <strain evidence="2">ISS13</strain>
        <strain evidence="3">ISS470</strain>
    </source>
</reference>
<name>A0A0V1EQA0_TRIPS</name>
<proteinExistence type="predicted"/>
<evidence type="ECO:0000313" key="4">
    <source>
        <dbReference type="Proteomes" id="UP000054632"/>
    </source>
</evidence>
<organism evidence="2 4">
    <name type="scientific">Trichinella pseudospiralis</name>
    <name type="common">Parasitic roundworm</name>
    <dbReference type="NCBI Taxonomy" id="6337"/>
    <lineage>
        <taxon>Eukaryota</taxon>
        <taxon>Metazoa</taxon>
        <taxon>Ecdysozoa</taxon>
        <taxon>Nematoda</taxon>
        <taxon>Enoplea</taxon>
        <taxon>Dorylaimia</taxon>
        <taxon>Trichinellida</taxon>
        <taxon>Trichinellidae</taxon>
        <taxon>Trichinella</taxon>
    </lineage>
</organism>